<dbReference type="PANTHER" id="PTHR34512:SF30">
    <property type="entry name" value="OUTER MEMBRANE PROTEIN ASSEMBLY FACTOR BAMB"/>
    <property type="match status" value="1"/>
</dbReference>
<evidence type="ECO:0000313" key="3">
    <source>
        <dbReference type="EMBL" id="KKL96315.1"/>
    </source>
</evidence>
<feature type="region of interest" description="Disordered" evidence="1">
    <location>
        <begin position="812"/>
        <end position="833"/>
    </location>
</feature>
<comment type="caution">
    <text evidence="3">The sequence shown here is derived from an EMBL/GenBank/DDBJ whole genome shotgun (WGS) entry which is preliminary data.</text>
</comment>
<dbReference type="Pfam" id="PF13360">
    <property type="entry name" value="PQQ_2"/>
    <property type="match status" value="2"/>
</dbReference>
<dbReference type="AlphaFoldDB" id="A0A0F9IRH6"/>
<dbReference type="EMBL" id="LAZR01018465">
    <property type="protein sequence ID" value="KKL96315.1"/>
    <property type="molecule type" value="Genomic_DNA"/>
</dbReference>
<dbReference type="InterPro" id="IPR011047">
    <property type="entry name" value="Quinoprotein_ADH-like_sf"/>
</dbReference>
<dbReference type="SMART" id="SM00564">
    <property type="entry name" value="PQQ"/>
    <property type="match status" value="3"/>
</dbReference>
<feature type="non-terminal residue" evidence="3">
    <location>
        <position position="1"/>
    </location>
</feature>
<dbReference type="InterPro" id="IPR015943">
    <property type="entry name" value="WD40/YVTN_repeat-like_dom_sf"/>
</dbReference>
<name>A0A0F9IRH6_9ZZZZ</name>
<accession>A0A0F9IRH6</accession>
<feature type="domain" description="Pyrrolo-quinoline quinone repeat" evidence="2">
    <location>
        <begin position="545"/>
        <end position="643"/>
    </location>
</feature>
<protein>
    <recommendedName>
        <fullName evidence="2">Pyrrolo-quinoline quinone repeat domain-containing protein</fullName>
    </recommendedName>
</protein>
<organism evidence="3">
    <name type="scientific">marine sediment metagenome</name>
    <dbReference type="NCBI Taxonomy" id="412755"/>
    <lineage>
        <taxon>unclassified sequences</taxon>
        <taxon>metagenomes</taxon>
        <taxon>ecological metagenomes</taxon>
    </lineage>
</organism>
<dbReference type="InterPro" id="IPR011990">
    <property type="entry name" value="TPR-like_helical_dom_sf"/>
</dbReference>
<dbReference type="Gene3D" id="2.130.10.10">
    <property type="entry name" value="YVTN repeat-like/Quinoprotein amine dehydrogenase"/>
    <property type="match status" value="1"/>
</dbReference>
<evidence type="ECO:0000256" key="1">
    <source>
        <dbReference type="SAM" id="MobiDB-lite"/>
    </source>
</evidence>
<dbReference type="SUPFAM" id="SSF50998">
    <property type="entry name" value="Quinoprotein alcohol dehydrogenase-like"/>
    <property type="match status" value="1"/>
</dbReference>
<sequence>KEYARAIEILQALLNRREQCFVPTSDPRRYVSLAVRATEVIGAMPEAGMKLYRSLYDPQAERLLAAAGQEYDLALLREIIARYFHSRFGHQALNLLGTIQFDRGEFAQAAHSWRAIGRGYRSSQIDEGVLLAKVAVAHHFAGEPRRAREALSRLKSRYGQAEAVLEGTKQNAAAFVERVLANPPPTFAGVRAVSRGWRSLAGAPDSVAVMSPCRPVLSPRWTRPRGKLDGNINLAALVSQLRQMPPGMIYQPGRGNRNQQRLLQREGRIILTTGTGASIKKAVLPAMLHPVVADATVFVREADAVVAYDLLTGERFCDSSTHLPLYRPGQNPSVRRFGYNYGLRYGAPEDQGICTLTVGGDKVFAVGMFATAMYRRYVSRRQTPVADTSVLAAFSLSGQLKLAWRTDRKSGPEFLQGCKFLSAPTYAAGRLYVVAKHTQSYYLVCLDAETGQMVWPEPPMISQAPVIPSRYMRYPMAWHDRGSAPAVADGRVFACTNAGVVAAFEADSGRGVWAYQYDSARNRPVSSQRIYRPPVPGVSYPPNPIIVAKGRVICLPADGKRLLALRADTGELAWTPTDRAGQRHLTAISDTQVLLSGPRLMILSAVTGKSEWTSQSVADIHGRPAVTPEAIMASGKGRVVLVSLPAHHISAPPLVSSDAALGNLVCADGKLVGANAAGVSAYFTFSDAHAELTARLTEALAKDPKAAIAYSRYKQRQEEPDLDPERVTEASKLYGYAIQLATYDKMLEGSALSDKQKSELKAENFTGQGPDGIIAWGSAIYAALIDHEAQVKADVLLEERWEPFKQEHLAEIDGDRPPMGRTRQADNLPDLIGTDTGALYEDAFSPDRKPKK</sequence>
<evidence type="ECO:0000259" key="2">
    <source>
        <dbReference type="Pfam" id="PF13360"/>
    </source>
</evidence>
<proteinExistence type="predicted"/>
<gene>
    <name evidence="3" type="ORF">LCGC14_1845710</name>
</gene>
<feature type="domain" description="Pyrrolo-quinoline quinone repeat" evidence="2">
    <location>
        <begin position="402"/>
        <end position="528"/>
    </location>
</feature>
<dbReference type="InterPro" id="IPR018391">
    <property type="entry name" value="PQQ_b-propeller_rpt"/>
</dbReference>
<dbReference type="PANTHER" id="PTHR34512">
    <property type="entry name" value="CELL SURFACE PROTEIN"/>
    <property type="match status" value="1"/>
</dbReference>
<dbReference type="Gene3D" id="1.25.40.10">
    <property type="entry name" value="Tetratricopeptide repeat domain"/>
    <property type="match status" value="1"/>
</dbReference>
<dbReference type="InterPro" id="IPR002372">
    <property type="entry name" value="PQQ_rpt_dom"/>
</dbReference>
<reference evidence="3" key="1">
    <citation type="journal article" date="2015" name="Nature">
        <title>Complex archaea that bridge the gap between prokaryotes and eukaryotes.</title>
        <authorList>
            <person name="Spang A."/>
            <person name="Saw J.H."/>
            <person name="Jorgensen S.L."/>
            <person name="Zaremba-Niedzwiedzka K."/>
            <person name="Martijn J."/>
            <person name="Lind A.E."/>
            <person name="van Eijk R."/>
            <person name="Schleper C."/>
            <person name="Guy L."/>
            <person name="Ettema T.J."/>
        </authorList>
    </citation>
    <scope>NUCLEOTIDE SEQUENCE</scope>
</reference>